<accession>A0A3N4LHU3</accession>
<feature type="compositionally biased region" description="Acidic residues" evidence="4">
    <location>
        <begin position="391"/>
        <end position="402"/>
    </location>
</feature>
<gene>
    <name evidence="6" type="ORF">L211DRAFT_458120</name>
</gene>
<proteinExistence type="inferred from homology"/>
<dbReference type="Gene3D" id="1.10.472.10">
    <property type="entry name" value="Cyclin-like"/>
    <property type="match status" value="2"/>
</dbReference>
<dbReference type="InterPro" id="IPR043198">
    <property type="entry name" value="Cyclin/Ssn8"/>
</dbReference>
<dbReference type="InterPro" id="IPR036915">
    <property type="entry name" value="Cyclin-like_sf"/>
</dbReference>
<evidence type="ECO:0000256" key="4">
    <source>
        <dbReference type="SAM" id="MobiDB-lite"/>
    </source>
</evidence>
<protein>
    <recommendedName>
        <fullName evidence="2">RNA polymerase II holoenzyme cyclin-like subunit</fullName>
    </recommendedName>
</protein>
<feature type="compositionally biased region" description="Polar residues" evidence="4">
    <location>
        <begin position="252"/>
        <end position="292"/>
    </location>
</feature>
<evidence type="ECO:0000313" key="7">
    <source>
        <dbReference type="Proteomes" id="UP000267821"/>
    </source>
</evidence>
<evidence type="ECO:0000256" key="2">
    <source>
        <dbReference type="ARBA" id="ARBA00014912"/>
    </source>
</evidence>
<dbReference type="SMART" id="SM00385">
    <property type="entry name" value="CYCLIN"/>
    <property type="match status" value="2"/>
</dbReference>
<organism evidence="6 7">
    <name type="scientific">Terfezia boudieri ATCC MYA-4762</name>
    <dbReference type="NCBI Taxonomy" id="1051890"/>
    <lineage>
        <taxon>Eukaryota</taxon>
        <taxon>Fungi</taxon>
        <taxon>Dikarya</taxon>
        <taxon>Ascomycota</taxon>
        <taxon>Pezizomycotina</taxon>
        <taxon>Pezizomycetes</taxon>
        <taxon>Pezizales</taxon>
        <taxon>Pezizaceae</taxon>
        <taxon>Terfezia</taxon>
    </lineage>
</organism>
<dbReference type="GO" id="GO:0006357">
    <property type="term" value="P:regulation of transcription by RNA polymerase II"/>
    <property type="evidence" value="ECO:0007669"/>
    <property type="project" value="InterPro"/>
</dbReference>
<dbReference type="Pfam" id="PF00134">
    <property type="entry name" value="Cyclin_N"/>
    <property type="match status" value="1"/>
</dbReference>
<dbReference type="PIRSF" id="PIRSF036580">
    <property type="entry name" value="Cyclin_L"/>
    <property type="match status" value="1"/>
</dbReference>
<keyword evidence="7" id="KW-1185">Reference proteome</keyword>
<dbReference type="CDD" id="cd20545">
    <property type="entry name" value="CYCLIN_SpCG1C-like_rpt1"/>
    <property type="match status" value="1"/>
</dbReference>
<dbReference type="InParanoid" id="A0A3N4LHU3"/>
<dbReference type="PANTHER" id="PTHR10026">
    <property type="entry name" value="CYCLIN"/>
    <property type="match status" value="1"/>
</dbReference>
<dbReference type="OrthoDB" id="25002at2759"/>
<dbReference type="EMBL" id="ML121564">
    <property type="protein sequence ID" value="RPB21049.1"/>
    <property type="molecule type" value="Genomic_DNA"/>
</dbReference>
<feature type="region of interest" description="Disordered" evidence="4">
    <location>
        <begin position="243"/>
        <end position="402"/>
    </location>
</feature>
<dbReference type="GO" id="GO:0016538">
    <property type="term" value="F:cyclin-dependent protein serine/threonine kinase regulator activity"/>
    <property type="evidence" value="ECO:0007669"/>
    <property type="project" value="InterPro"/>
</dbReference>
<comment type="similarity">
    <text evidence="1">Belongs to the cyclin family. Cyclin C subfamily.</text>
</comment>
<keyword evidence="3" id="KW-0195">Cyclin</keyword>
<evidence type="ECO:0000313" key="6">
    <source>
        <dbReference type="EMBL" id="RPB21049.1"/>
    </source>
</evidence>
<dbReference type="Proteomes" id="UP000267821">
    <property type="component" value="Unassembled WGS sequence"/>
</dbReference>
<dbReference type="SUPFAM" id="SSF47954">
    <property type="entry name" value="Cyclin-like"/>
    <property type="match status" value="2"/>
</dbReference>
<dbReference type="InterPro" id="IPR013763">
    <property type="entry name" value="Cyclin-like_dom"/>
</dbReference>
<dbReference type="InterPro" id="IPR006671">
    <property type="entry name" value="Cyclin_N"/>
</dbReference>
<sequence length="402" mass="45274">MSVSQWIFTEEELTRTPSSLEGMGMDEEREKRGKGCNFILQVGIALKLPQLTLSTASTFLHRFYMRHSVQKHHYYDTGATALYLATKVEENMRKFEQLITECVRVAQKNPTLVVDKESKEFWKWRDVIIEKEELLLEAICFDMTFEQPYTLLISFTHILKCETRLLMKTAWSFVNDSYMTMLCLLFPSRTIAAAALYCAAKHCKVEFEDQDNKPWWEIIGVKIKDIKRACNYMASVNNPLRNDHGTVRYVSTPESGESNATRARSQKTPDISPTYSSQQTYSNGSRGSSIETGSIAGKRMREGSEEGEEVSTPVKKQKMGGLLASPDSSHSRDSETQRGDGSTGRPESAGGRSEASRETNGNSNGNGNGWPRDRKRSSASPLLWPRSVNQADEDLSEEGEVV</sequence>
<feature type="domain" description="Cyclin-like" evidence="5">
    <location>
        <begin position="150"/>
        <end position="235"/>
    </location>
</feature>
<dbReference type="AlphaFoldDB" id="A0A3N4LHU3"/>
<evidence type="ECO:0000259" key="5">
    <source>
        <dbReference type="SMART" id="SM00385"/>
    </source>
</evidence>
<reference evidence="6 7" key="1">
    <citation type="journal article" date="2018" name="Nat. Ecol. Evol.">
        <title>Pezizomycetes genomes reveal the molecular basis of ectomycorrhizal truffle lifestyle.</title>
        <authorList>
            <person name="Murat C."/>
            <person name="Payen T."/>
            <person name="Noel B."/>
            <person name="Kuo A."/>
            <person name="Morin E."/>
            <person name="Chen J."/>
            <person name="Kohler A."/>
            <person name="Krizsan K."/>
            <person name="Balestrini R."/>
            <person name="Da Silva C."/>
            <person name="Montanini B."/>
            <person name="Hainaut M."/>
            <person name="Levati E."/>
            <person name="Barry K.W."/>
            <person name="Belfiori B."/>
            <person name="Cichocki N."/>
            <person name="Clum A."/>
            <person name="Dockter R.B."/>
            <person name="Fauchery L."/>
            <person name="Guy J."/>
            <person name="Iotti M."/>
            <person name="Le Tacon F."/>
            <person name="Lindquist E.A."/>
            <person name="Lipzen A."/>
            <person name="Malagnac F."/>
            <person name="Mello A."/>
            <person name="Molinier V."/>
            <person name="Miyauchi S."/>
            <person name="Poulain J."/>
            <person name="Riccioni C."/>
            <person name="Rubini A."/>
            <person name="Sitrit Y."/>
            <person name="Splivallo R."/>
            <person name="Traeger S."/>
            <person name="Wang M."/>
            <person name="Zifcakova L."/>
            <person name="Wipf D."/>
            <person name="Zambonelli A."/>
            <person name="Paolocci F."/>
            <person name="Nowrousian M."/>
            <person name="Ottonello S."/>
            <person name="Baldrian P."/>
            <person name="Spatafora J.W."/>
            <person name="Henrissat B."/>
            <person name="Nagy L.G."/>
            <person name="Aury J.M."/>
            <person name="Wincker P."/>
            <person name="Grigoriev I.V."/>
            <person name="Bonfante P."/>
            <person name="Martin F.M."/>
        </authorList>
    </citation>
    <scope>NUCLEOTIDE SEQUENCE [LARGE SCALE GENOMIC DNA]</scope>
    <source>
        <strain evidence="6 7">ATCC MYA-4762</strain>
    </source>
</reference>
<evidence type="ECO:0000256" key="3">
    <source>
        <dbReference type="RuleBase" id="RU000383"/>
    </source>
</evidence>
<feature type="compositionally biased region" description="Basic and acidic residues" evidence="4">
    <location>
        <begin position="329"/>
        <end position="338"/>
    </location>
</feature>
<feature type="domain" description="Cyclin-like" evidence="5">
    <location>
        <begin position="37"/>
        <end position="137"/>
    </location>
</feature>
<dbReference type="STRING" id="1051890.A0A3N4LHU3"/>
<name>A0A3N4LHU3_9PEZI</name>
<evidence type="ECO:0000256" key="1">
    <source>
        <dbReference type="ARBA" id="ARBA00008638"/>
    </source>
</evidence>